<proteinExistence type="inferred from homology"/>
<dbReference type="Proteomes" id="UP000824073">
    <property type="component" value="Unassembled WGS sequence"/>
</dbReference>
<dbReference type="InterPro" id="IPR035644">
    <property type="entry name" value="MraZ_C"/>
</dbReference>
<keyword evidence="6 7" id="KW-0804">Transcription</keyword>
<comment type="similarity">
    <text evidence="7">Belongs to the MraZ family.</text>
</comment>
<dbReference type="Gene3D" id="3.40.1550.20">
    <property type="entry name" value="Transcriptional regulator MraZ domain"/>
    <property type="match status" value="1"/>
</dbReference>
<dbReference type="InterPro" id="IPR035642">
    <property type="entry name" value="MraZ_N"/>
</dbReference>
<gene>
    <name evidence="7 9" type="primary">mraZ</name>
    <name evidence="9" type="ORF">IAB67_04220</name>
</gene>
<dbReference type="InterPro" id="IPR003444">
    <property type="entry name" value="MraZ"/>
</dbReference>
<dbReference type="InterPro" id="IPR038619">
    <property type="entry name" value="MraZ_sf"/>
</dbReference>
<dbReference type="InterPro" id="IPR037914">
    <property type="entry name" value="SpoVT-AbrB_sf"/>
</dbReference>
<reference evidence="9" key="1">
    <citation type="submission" date="2020-10" db="EMBL/GenBank/DDBJ databases">
        <authorList>
            <person name="Gilroy R."/>
        </authorList>
    </citation>
    <scope>NUCLEOTIDE SEQUENCE</scope>
    <source>
        <strain evidence="9">CHK191-8634</strain>
    </source>
</reference>
<dbReference type="PANTHER" id="PTHR34701:SF1">
    <property type="entry name" value="TRANSCRIPTIONAL REGULATOR MRAZ"/>
    <property type="match status" value="1"/>
</dbReference>
<keyword evidence="5 7" id="KW-0238">DNA-binding</keyword>
<dbReference type="GO" id="GO:0005737">
    <property type="term" value="C:cytoplasm"/>
    <property type="evidence" value="ECO:0007669"/>
    <property type="project" value="UniProtKB-UniRule"/>
</dbReference>
<dbReference type="InterPro" id="IPR007159">
    <property type="entry name" value="SpoVT-AbrB_dom"/>
</dbReference>
<feature type="domain" description="SpoVT-AbrB" evidence="8">
    <location>
        <begin position="73"/>
        <end position="116"/>
    </location>
</feature>
<dbReference type="PANTHER" id="PTHR34701">
    <property type="entry name" value="TRANSCRIPTIONAL REGULATOR MRAZ"/>
    <property type="match status" value="1"/>
</dbReference>
<dbReference type="EMBL" id="DVMR01000035">
    <property type="protein sequence ID" value="HIU43484.1"/>
    <property type="molecule type" value="Genomic_DNA"/>
</dbReference>
<name>A0A9D1IWT9_9CLOT</name>
<evidence type="ECO:0000256" key="1">
    <source>
        <dbReference type="ARBA" id="ARBA00013860"/>
    </source>
</evidence>
<dbReference type="Pfam" id="PF02381">
    <property type="entry name" value="MraZ"/>
    <property type="match status" value="2"/>
</dbReference>
<evidence type="ECO:0000256" key="7">
    <source>
        <dbReference type="HAMAP-Rule" id="MF_01008"/>
    </source>
</evidence>
<dbReference type="CDD" id="cd16321">
    <property type="entry name" value="MraZ_C"/>
    <property type="match status" value="1"/>
</dbReference>
<evidence type="ECO:0000256" key="5">
    <source>
        <dbReference type="ARBA" id="ARBA00023125"/>
    </source>
</evidence>
<keyword evidence="3" id="KW-0677">Repeat</keyword>
<evidence type="ECO:0000313" key="9">
    <source>
        <dbReference type="EMBL" id="HIU43484.1"/>
    </source>
</evidence>
<evidence type="ECO:0000259" key="8">
    <source>
        <dbReference type="PROSITE" id="PS51740"/>
    </source>
</evidence>
<organism evidence="9 10">
    <name type="scientific">Candidatus Ventrousia excrementavium</name>
    <dbReference type="NCBI Taxonomy" id="2840961"/>
    <lineage>
        <taxon>Bacteria</taxon>
        <taxon>Bacillati</taxon>
        <taxon>Bacillota</taxon>
        <taxon>Clostridia</taxon>
        <taxon>Eubacteriales</taxon>
        <taxon>Clostridiaceae</taxon>
        <taxon>Clostridiaceae incertae sedis</taxon>
        <taxon>Candidatus Ventrousia</taxon>
    </lineage>
</organism>
<dbReference type="GO" id="GO:0009295">
    <property type="term" value="C:nucleoid"/>
    <property type="evidence" value="ECO:0007669"/>
    <property type="project" value="UniProtKB-SubCell"/>
</dbReference>
<keyword evidence="4 7" id="KW-0805">Transcription regulation</keyword>
<evidence type="ECO:0000313" key="10">
    <source>
        <dbReference type="Proteomes" id="UP000824073"/>
    </source>
</evidence>
<evidence type="ECO:0000256" key="2">
    <source>
        <dbReference type="ARBA" id="ARBA00022490"/>
    </source>
</evidence>
<comment type="caution">
    <text evidence="9">The sequence shown here is derived from an EMBL/GenBank/DDBJ whole genome shotgun (WGS) entry which is preliminary data.</text>
</comment>
<reference evidence="9" key="2">
    <citation type="journal article" date="2021" name="PeerJ">
        <title>Extensive microbial diversity within the chicken gut microbiome revealed by metagenomics and culture.</title>
        <authorList>
            <person name="Gilroy R."/>
            <person name="Ravi A."/>
            <person name="Getino M."/>
            <person name="Pursley I."/>
            <person name="Horton D.L."/>
            <person name="Alikhan N.F."/>
            <person name="Baker D."/>
            <person name="Gharbi K."/>
            <person name="Hall N."/>
            <person name="Watson M."/>
            <person name="Adriaenssens E.M."/>
            <person name="Foster-Nyarko E."/>
            <person name="Jarju S."/>
            <person name="Secka A."/>
            <person name="Antonio M."/>
            <person name="Oren A."/>
            <person name="Chaudhuri R.R."/>
            <person name="La Ragione R."/>
            <person name="Hildebrand F."/>
            <person name="Pallen M.J."/>
        </authorList>
    </citation>
    <scope>NUCLEOTIDE SEQUENCE</scope>
    <source>
        <strain evidence="9">CHK191-8634</strain>
    </source>
</reference>
<evidence type="ECO:0000256" key="4">
    <source>
        <dbReference type="ARBA" id="ARBA00023015"/>
    </source>
</evidence>
<keyword evidence="2 7" id="KW-0963">Cytoplasm</keyword>
<protein>
    <recommendedName>
        <fullName evidence="1 7">Transcriptional regulator MraZ</fullName>
    </recommendedName>
</protein>
<accession>A0A9D1IWT9</accession>
<dbReference type="AlphaFoldDB" id="A0A9D1IWT9"/>
<dbReference type="SUPFAM" id="SSF89447">
    <property type="entry name" value="AbrB/MazE/MraZ-like"/>
    <property type="match status" value="1"/>
</dbReference>
<evidence type="ECO:0000256" key="6">
    <source>
        <dbReference type="ARBA" id="ARBA00023163"/>
    </source>
</evidence>
<dbReference type="CDD" id="cd16320">
    <property type="entry name" value="MraZ_N"/>
    <property type="match status" value="1"/>
</dbReference>
<dbReference type="HAMAP" id="MF_01008">
    <property type="entry name" value="MraZ"/>
    <property type="match status" value="1"/>
</dbReference>
<feature type="domain" description="SpoVT-AbrB" evidence="8">
    <location>
        <begin position="4"/>
        <end position="46"/>
    </location>
</feature>
<sequence length="138" mass="15548">MLGQYPHNIDAKGRLVFPTKLREELGDSFIVTKGLDNCLFVYSEQAWAELEKKIAALPMSKSRNLQRFFFSGAASCEVDAQGRILIPTHLREYADLKKEVFVLGVSGRAEIWNADRWREYSEGVTAEAAAEAMDELGF</sequence>
<dbReference type="NCBIfam" id="TIGR00242">
    <property type="entry name" value="division/cell wall cluster transcriptional repressor MraZ"/>
    <property type="match status" value="1"/>
</dbReference>
<comment type="subcellular location">
    <subcellularLocation>
        <location evidence="7">Cytoplasm</location>
        <location evidence="7">Nucleoid</location>
    </subcellularLocation>
</comment>
<evidence type="ECO:0000256" key="3">
    <source>
        <dbReference type="ARBA" id="ARBA00022737"/>
    </source>
</evidence>
<dbReference type="InterPro" id="IPR020603">
    <property type="entry name" value="MraZ_dom"/>
</dbReference>
<dbReference type="GO" id="GO:0003700">
    <property type="term" value="F:DNA-binding transcription factor activity"/>
    <property type="evidence" value="ECO:0007669"/>
    <property type="project" value="UniProtKB-UniRule"/>
</dbReference>
<comment type="subunit">
    <text evidence="7">Forms oligomers.</text>
</comment>
<dbReference type="GO" id="GO:2000143">
    <property type="term" value="P:negative regulation of DNA-templated transcription initiation"/>
    <property type="evidence" value="ECO:0007669"/>
    <property type="project" value="TreeGrafter"/>
</dbReference>
<dbReference type="GO" id="GO:0000976">
    <property type="term" value="F:transcription cis-regulatory region binding"/>
    <property type="evidence" value="ECO:0007669"/>
    <property type="project" value="TreeGrafter"/>
</dbReference>
<dbReference type="PROSITE" id="PS51740">
    <property type="entry name" value="SPOVT_ABRB"/>
    <property type="match status" value="2"/>
</dbReference>